<organism evidence="2 3">
    <name type="scientific">Palpita vitrealis nucleopolyhedrovirus</name>
    <dbReference type="NCBI Taxonomy" id="2951960"/>
    <lineage>
        <taxon>Viruses</taxon>
        <taxon>Viruses incertae sedis</taxon>
        <taxon>Naldaviricetes</taxon>
        <taxon>Lefavirales</taxon>
        <taxon>Baculoviridae</taxon>
        <taxon>Alphabaculovirus</taxon>
        <taxon>Alphabaculovirus pavitrealis</taxon>
    </lineage>
</organism>
<dbReference type="Pfam" id="PF10866">
    <property type="entry name" value="DUF2704"/>
    <property type="match status" value="1"/>
</dbReference>
<proteinExistence type="predicted"/>
<dbReference type="EMBL" id="OL685370">
    <property type="protein sequence ID" value="USC25922.1"/>
    <property type="molecule type" value="Genomic_DNA"/>
</dbReference>
<name>A0AAE9LNJ0_9ABAC</name>
<sequence length="278" mass="32023">MKINLCNIQFQSLINLLNLQAGTMSFVDSNKIKANLIPNKDDCKEATLRLYSVSEQDEHDNNSSINFPLTTQEQKDAFIDSVKPYKTLHVEPDVVKFEPDNSTSSSPSPPLPSSSPINNKKIIETDNPEEYTVDGLKIKPQYVVYYKCLKILVDFLVMYVSKEVNMREYEQVYTLGRQLYELLRGIFVDEPFKLWLENNAHNFDTNKGEILDSLQKELKLALANKDVLKTCTFKNIVLDMLNSKFACNYDCVENYDYIKPNCIVDTYNCCNLVFKKQS</sequence>
<dbReference type="InterPro" id="IPR022594">
    <property type="entry name" value="AcMNPV_30.6kDa"/>
</dbReference>
<evidence type="ECO:0000313" key="2">
    <source>
        <dbReference type="EMBL" id="USC25922.1"/>
    </source>
</evidence>
<feature type="region of interest" description="Disordered" evidence="1">
    <location>
        <begin position="96"/>
        <end position="122"/>
    </location>
</feature>
<evidence type="ECO:0008006" key="4">
    <source>
        <dbReference type="Google" id="ProtNLM"/>
    </source>
</evidence>
<keyword evidence="3" id="KW-1185">Reference proteome</keyword>
<reference evidence="2" key="1">
    <citation type="journal article" date="2022" name="J. Invertebr. Pathol.">
        <title>Identification of a new nucleopolyhedrovirus isolated from the olive leaf moth, Palpita vitrealis, from two locations in Egypt.</title>
        <authorList>
            <person name="El-Salamouny S."/>
            <person name="Wennmann J.T."/>
            <person name="Kleespies R.G."/>
            <person name="Richert-Poggeler K.R."/>
            <person name="Mansour A."/>
            <person name="Awad M."/>
            <person name="Agamy E."/>
            <person name="Salama R."/>
            <person name="Jehle J.A."/>
        </authorList>
    </citation>
    <scope>NUCLEOTIDE SEQUENCE</scope>
    <source>
        <strain evidence="2">Giza 2005</strain>
    </source>
</reference>
<evidence type="ECO:0000256" key="1">
    <source>
        <dbReference type="SAM" id="MobiDB-lite"/>
    </source>
</evidence>
<protein>
    <recommendedName>
        <fullName evidence="4">Ac74</fullName>
    </recommendedName>
</protein>
<evidence type="ECO:0000313" key="3">
    <source>
        <dbReference type="Proteomes" id="UP001256712"/>
    </source>
</evidence>
<accession>A0AAE9LNJ0</accession>
<dbReference type="Proteomes" id="UP001256712">
    <property type="component" value="Segment"/>
</dbReference>